<protein>
    <submittedName>
        <fullName evidence="2">Uncharacterized protein</fullName>
    </submittedName>
</protein>
<feature type="compositionally biased region" description="Acidic residues" evidence="1">
    <location>
        <begin position="70"/>
        <end position="88"/>
    </location>
</feature>
<evidence type="ECO:0000313" key="2">
    <source>
        <dbReference type="EMBL" id="KNE94779.1"/>
    </source>
</evidence>
<dbReference type="Proteomes" id="UP000054564">
    <property type="component" value="Unassembled WGS sequence"/>
</dbReference>
<dbReference type="AlphaFoldDB" id="A0A0L0V6Z3"/>
<name>A0A0L0V6Z3_9BASI</name>
<feature type="compositionally biased region" description="Acidic residues" evidence="1">
    <location>
        <begin position="52"/>
        <end position="63"/>
    </location>
</feature>
<feature type="region of interest" description="Disordered" evidence="1">
    <location>
        <begin position="33"/>
        <end position="137"/>
    </location>
</feature>
<sequence>MLCKKYGSNTDIAYFQDRSENLQICGIVSDNASNSKVMKKAAQNTSTINPDDSGDSNDEDEDAEGHIQVLEEDGDDSSSEDKDAESEAESVVHNDRNETKSLDLDDIKNTSDEDKFNTYTTDGCKQSLAKVSHSTDF</sequence>
<evidence type="ECO:0000256" key="1">
    <source>
        <dbReference type="SAM" id="MobiDB-lite"/>
    </source>
</evidence>
<organism evidence="2 3">
    <name type="scientific">Puccinia striiformis f. sp. tritici PST-78</name>
    <dbReference type="NCBI Taxonomy" id="1165861"/>
    <lineage>
        <taxon>Eukaryota</taxon>
        <taxon>Fungi</taxon>
        <taxon>Dikarya</taxon>
        <taxon>Basidiomycota</taxon>
        <taxon>Pucciniomycotina</taxon>
        <taxon>Pucciniomycetes</taxon>
        <taxon>Pucciniales</taxon>
        <taxon>Pucciniaceae</taxon>
        <taxon>Puccinia</taxon>
    </lineage>
</organism>
<comment type="caution">
    <text evidence="2">The sequence shown here is derived from an EMBL/GenBank/DDBJ whole genome shotgun (WGS) entry which is preliminary data.</text>
</comment>
<accession>A0A0L0V6Z3</accession>
<evidence type="ECO:0000313" key="3">
    <source>
        <dbReference type="Proteomes" id="UP000054564"/>
    </source>
</evidence>
<reference evidence="3" key="1">
    <citation type="submission" date="2014-03" db="EMBL/GenBank/DDBJ databases">
        <title>The Genome Sequence of Puccinia striiformis f. sp. tritici PST-78.</title>
        <authorList>
            <consortium name="The Broad Institute Genome Sequencing Platform"/>
            <person name="Cuomo C."/>
            <person name="Hulbert S."/>
            <person name="Chen X."/>
            <person name="Walker B."/>
            <person name="Young S.K."/>
            <person name="Zeng Q."/>
            <person name="Gargeya S."/>
            <person name="Fitzgerald M."/>
            <person name="Haas B."/>
            <person name="Abouelleil A."/>
            <person name="Alvarado L."/>
            <person name="Arachchi H.M."/>
            <person name="Berlin A.M."/>
            <person name="Chapman S.B."/>
            <person name="Goldberg J."/>
            <person name="Griggs A."/>
            <person name="Gujja S."/>
            <person name="Hansen M."/>
            <person name="Howarth C."/>
            <person name="Imamovic A."/>
            <person name="Larimer J."/>
            <person name="McCowan C."/>
            <person name="Montmayeur A."/>
            <person name="Murphy C."/>
            <person name="Neiman D."/>
            <person name="Pearson M."/>
            <person name="Priest M."/>
            <person name="Roberts A."/>
            <person name="Saif S."/>
            <person name="Shea T."/>
            <person name="Sisk P."/>
            <person name="Sykes S."/>
            <person name="Wortman J."/>
            <person name="Nusbaum C."/>
            <person name="Birren B."/>
        </authorList>
    </citation>
    <scope>NUCLEOTIDE SEQUENCE [LARGE SCALE GENOMIC DNA]</scope>
    <source>
        <strain evidence="3">race PST-78</strain>
    </source>
</reference>
<dbReference type="EMBL" id="AJIL01000109">
    <property type="protein sequence ID" value="KNE94779.1"/>
    <property type="molecule type" value="Genomic_DNA"/>
</dbReference>
<proteinExistence type="predicted"/>
<feature type="compositionally biased region" description="Basic and acidic residues" evidence="1">
    <location>
        <begin position="90"/>
        <end position="116"/>
    </location>
</feature>
<feature type="compositionally biased region" description="Polar residues" evidence="1">
    <location>
        <begin position="33"/>
        <end position="50"/>
    </location>
</feature>
<gene>
    <name evidence="2" type="ORF">PSTG_11871</name>
</gene>
<keyword evidence="3" id="KW-1185">Reference proteome</keyword>